<proteinExistence type="predicted"/>
<comment type="caution">
    <text evidence="1">The sequence shown here is derived from an EMBL/GenBank/DDBJ whole genome shotgun (WGS) entry which is preliminary data.</text>
</comment>
<accession>A0A926KVS7</accession>
<dbReference type="Proteomes" id="UP000650466">
    <property type="component" value="Unassembled WGS sequence"/>
</dbReference>
<dbReference type="RefSeq" id="WP_188177856.1">
    <property type="nucleotide sequence ID" value="NZ_JACVVD010000015.1"/>
</dbReference>
<gene>
    <name evidence="1" type="ORF">ICC18_28920</name>
</gene>
<evidence type="ECO:0000313" key="2">
    <source>
        <dbReference type="Proteomes" id="UP000650466"/>
    </source>
</evidence>
<protein>
    <submittedName>
        <fullName evidence="1">Uncharacterized protein</fullName>
    </submittedName>
</protein>
<organism evidence="1 2">
    <name type="scientific">Paenibacillus sedimenti</name>
    <dbReference type="NCBI Taxonomy" id="2770274"/>
    <lineage>
        <taxon>Bacteria</taxon>
        <taxon>Bacillati</taxon>
        <taxon>Bacillota</taxon>
        <taxon>Bacilli</taxon>
        <taxon>Bacillales</taxon>
        <taxon>Paenibacillaceae</taxon>
        <taxon>Paenibacillus</taxon>
    </lineage>
</organism>
<dbReference type="EMBL" id="JACVVD010000015">
    <property type="protein sequence ID" value="MBD0384076.1"/>
    <property type="molecule type" value="Genomic_DNA"/>
</dbReference>
<reference evidence="1" key="1">
    <citation type="submission" date="2020-09" db="EMBL/GenBank/DDBJ databases">
        <title>Draft Genome Sequence of Paenibacillus sp. WST5.</title>
        <authorList>
            <person name="Bao Z."/>
        </authorList>
    </citation>
    <scope>NUCLEOTIDE SEQUENCE</scope>
    <source>
        <strain evidence="1">WST5</strain>
    </source>
</reference>
<dbReference type="AlphaFoldDB" id="A0A926KVS7"/>
<name>A0A926KVS7_9BACL</name>
<keyword evidence="2" id="KW-1185">Reference proteome</keyword>
<sequence>MRVKRRREFSEFGFRVPDGCSAENLLAIRRQGHAERNSASERILNDSSEANVFTPILLRYTNAEKTTTSNS</sequence>
<evidence type="ECO:0000313" key="1">
    <source>
        <dbReference type="EMBL" id="MBD0384076.1"/>
    </source>
</evidence>